<dbReference type="InterPro" id="IPR013785">
    <property type="entry name" value="Aldolase_TIM"/>
</dbReference>
<name>A0A382V017_9ZZZZ</name>
<dbReference type="AlphaFoldDB" id="A0A382V017"/>
<accession>A0A382V017</accession>
<gene>
    <name evidence="2" type="ORF">METZ01_LOCUS392115</name>
</gene>
<organism evidence="2">
    <name type="scientific">marine metagenome</name>
    <dbReference type="NCBI Taxonomy" id="408172"/>
    <lineage>
        <taxon>unclassified sequences</taxon>
        <taxon>metagenomes</taxon>
        <taxon>ecological metagenomes</taxon>
    </lineage>
</organism>
<protein>
    <recommendedName>
        <fullName evidence="3">Dihydrodipicolinate synthase family protein</fullName>
    </recommendedName>
</protein>
<evidence type="ECO:0008006" key="3">
    <source>
        <dbReference type="Google" id="ProtNLM"/>
    </source>
</evidence>
<evidence type="ECO:0000256" key="1">
    <source>
        <dbReference type="SAM" id="MobiDB-lite"/>
    </source>
</evidence>
<dbReference type="Gene3D" id="3.20.20.70">
    <property type="entry name" value="Aldolase class I"/>
    <property type="match status" value="1"/>
</dbReference>
<evidence type="ECO:0000313" key="2">
    <source>
        <dbReference type="EMBL" id="SVD39261.1"/>
    </source>
</evidence>
<proteinExistence type="predicted"/>
<reference evidence="2" key="1">
    <citation type="submission" date="2018-05" db="EMBL/GenBank/DDBJ databases">
        <authorList>
            <person name="Lanie J.A."/>
            <person name="Ng W.-L."/>
            <person name="Kazmierczak K.M."/>
            <person name="Andrzejewski T.M."/>
            <person name="Davidsen T.M."/>
            <person name="Wayne K.J."/>
            <person name="Tettelin H."/>
            <person name="Glass J.I."/>
            <person name="Rusch D."/>
            <person name="Podicherti R."/>
            <person name="Tsui H.-C.T."/>
            <person name="Winkler M.E."/>
        </authorList>
    </citation>
    <scope>NUCLEOTIDE SEQUENCE</scope>
</reference>
<dbReference type="EMBL" id="UINC01147752">
    <property type="protein sequence ID" value="SVD39261.1"/>
    <property type="molecule type" value="Genomic_DNA"/>
</dbReference>
<feature type="region of interest" description="Disordered" evidence="1">
    <location>
        <begin position="1"/>
        <end position="21"/>
    </location>
</feature>
<sequence>HKAMNELMGNPVGPSRPPTKTLNKEEMAELKSRMQNIGWL</sequence>
<feature type="non-terminal residue" evidence="2">
    <location>
        <position position="1"/>
    </location>
</feature>